<feature type="domain" description="Calcineurin-like phosphoesterase" evidence="2">
    <location>
        <begin position="57"/>
        <end position="315"/>
    </location>
</feature>
<dbReference type="PANTHER" id="PTHR32440">
    <property type="entry name" value="PHOSPHATASE DCR2-RELATED-RELATED"/>
    <property type="match status" value="1"/>
</dbReference>
<keyword evidence="4" id="KW-1185">Reference proteome</keyword>
<keyword evidence="1" id="KW-0732">Signal</keyword>
<name>A0A0C2XXP2_HEBCY</name>
<reference evidence="3 4" key="1">
    <citation type="submission" date="2014-04" db="EMBL/GenBank/DDBJ databases">
        <authorList>
            <consortium name="DOE Joint Genome Institute"/>
            <person name="Kuo A."/>
            <person name="Gay G."/>
            <person name="Dore J."/>
            <person name="Kohler A."/>
            <person name="Nagy L.G."/>
            <person name="Floudas D."/>
            <person name="Copeland A."/>
            <person name="Barry K.W."/>
            <person name="Cichocki N."/>
            <person name="Veneault-Fourrey C."/>
            <person name="LaButti K."/>
            <person name="Lindquist E.A."/>
            <person name="Lipzen A."/>
            <person name="Lundell T."/>
            <person name="Morin E."/>
            <person name="Murat C."/>
            <person name="Sun H."/>
            <person name="Tunlid A."/>
            <person name="Henrissat B."/>
            <person name="Grigoriev I.V."/>
            <person name="Hibbett D.S."/>
            <person name="Martin F."/>
            <person name="Nordberg H.P."/>
            <person name="Cantor M.N."/>
            <person name="Hua S.X."/>
        </authorList>
    </citation>
    <scope>NUCLEOTIDE SEQUENCE [LARGE SCALE GENOMIC DNA]</scope>
    <source>
        <strain evidence="4">h7</strain>
    </source>
</reference>
<dbReference type="Pfam" id="PF00149">
    <property type="entry name" value="Metallophos"/>
    <property type="match status" value="1"/>
</dbReference>
<dbReference type="GO" id="GO:0005737">
    <property type="term" value="C:cytoplasm"/>
    <property type="evidence" value="ECO:0007669"/>
    <property type="project" value="TreeGrafter"/>
</dbReference>
<dbReference type="Proteomes" id="UP000053424">
    <property type="component" value="Unassembled WGS sequence"/>
</dbReference>
<evidence type="ECO:0000256" key="1">
    <source>
        <dbReference type="SAM" id="SignalP"/>
    </source>
</evidence>
<evidence type="ECO:0000313" key="3">
    <source>
        <dbReference type="EMBL" id="KIM42443.1"/>
    </source>
</evidence>
<accession>A0A0C2XXP2</accession>
<dbReference type="AlphaFoldDB" id="A0A0C2XXP2"/>
<reference evidence="4" key="2">
    <citation type="submission" date="2015-01" db="EMBL/GenBank/DDBJ databases">
        <title>Evolutionary Origins and Diversification of the Mycorrhizal Mutualists.</title>
        <authorList>
            <consortium name="DOE Joint Genome Institute"/>
            <consortium name="Mycorrhizal Genomics Consortium"/>
            <person name="Kohler A."/>
            <person name="Kuo A."/>
            <person name="Nagy L.G."/>
            <person name="Floudas D."/>
            <person name="Copeland A."/>
            <person name="Barry K.W."/>
            <person name="Cichocki N."/>
            <person name="Veneault-Fourrey C."/>
            <person name="LaButti K."/>
            <person name="Lindquist E.A."/>
            <person name="Lipzen A."/>
            <person name="Lundell T."/>
            <person name="Morin E."/>
            <person name="Murat C."/>
            <person name="Riley R."/>
            <person name="Ohm R."/>
            <person name="Sun H."/>
            <person name="Tunlid A."/>
            <person name="Henrissat B."/>
            <person name="Grigoriev I.V."/>
            <person name="Hibbett D.S."/>
            <person name="Martin F."/>
        </authorList>
    </citation>
    <scope>NUCLEOTIDE SEQUENCE [LARGE SCALE GENOMIC DNA]</scope>
    <source>
        <strain evidence="4">h7</strain>
    </source>
</reference>
<evidence type="ECO:0000313" key="4">
    <source>
        <dbReference type="Proteomes" id="UP000053424"/>
    </source>
</evidence>
<gene>
    <name evidence="3" type="ORF">M413DRAFT_444859</name>
</gene>
<dbReference type="Gene3D" id="3.60.21.10">
    <property type="match status" value="1"/>
</dbReference>
<dbReference type="HOGENOM" id="CLU_019692_1_1_1"/>
<dbReference type="PANTHER" id="PTHR32440:SF11">
    <property type="entry name" value="METALLOPHOSPHOESTERASE DOMAIN-CONTAINING PROTEIN"/>
    <property type="match status" value="1"/>
</dbReference>
<dbReference type="STRING" id="686832.A0A0C2XXP2"/>
<feature type="signal peptide" evidence="1">
    <location>
        <begin position="1"/>
        <end position="23"/>
    </location>
</feature>
<sequence length="386" mass="42705">MRNARFAKVGLAILIAQSMSVCAAPSNQKNEHQNHKKILDPYPGKPRLTFKRDGTFKLTVFSDLHFGENPWDDWGPEQDVNSISLMDTVLGDEKPDYVVLNGDLITGENTFRENSTSLIDEIVAPLNRAKVPFSSTHGNHDNQANITHAEEITREQKVSRYSYTRAAPRGVGGNLGPGNYWVPIFRNSKDTAPVLVLWFFDSRGGFSPNPNSAPVPDWVDASVADWIVSETRDMEKAWGPAKSRAAVAFVHIPPHAIQAVQSTVTPEKNPGMNADILGSGSVQDSSAKNMDKPFWDALNSKVKNLHAVISGHDHGNEWCAREPTKDVIFCFDKHSGYGGYDSAGWGHGVRNLLFHTPDPKAGVETWIRLEAGETRARVILDKHYGR</sequence>
<protein>
    <recommendedName>
        <fullName evidence="2">Calcineurin-like phosphoesterase domain-containing protein</fullName>
    </recommendedName>
</protein>
<dbReference type="InterPro" id="IPR029052">
    <property type="entry name" value="Metallo-depent_PP-like"/>
</dbReference>
<dbReference type="EMBL" id="KN831778">
    <property type="protein sequence ID" value="KIM42443.1"/>
    <property type="molecule type" value="Genomic_DNA"/>
</dbReference>
<dbReference type="InterPro" id="IPR004843">
    <property type="entry name" value="Calcineurin-like_PHP"/>
</dbReference>
<dbReference type="SUPFAM" id="SSF56300">
    <property type="entry name" value="Metallo-dependent phosphatases"/>
    <property type="match status" value="1"/>
</dbReference>
<dbReference type="OrthoDB" id="783096at2759"/>
<evidence type="ECO:0000259" key="2">
    <source>
        <dbReference type="Pfam" id="PF00149"/>
    </source>
</evidence>
<organism evidence="3 4">
    <name type="scientific">Hebeloma cylindrosporum</name>
    <dbReference type="NCBI Taxonomy" id="76867"/>
    <lineage>
        <taxon>Eukaryota</taxon>
        <taxon>Fungi</taxon>
        <taxon>Dikarya</taxon>
        <taxon>Basidiomycota</taxon>
        <taxon>Agaricomycotina</taxon>
        <taxon>Agaricomycetes</taxon>
        <taxon>Agaricomycetidae</taxon>
        <taxon>Agaricales</taxon>
        <taxon>Agaricineae</taxon>
        <taxon>Hymenogastraceae</taxon>
        <taxon>Hebeloma</taxon>
    </lineage>
</organism>
<dbReference type="GO" id="GO:0016788">
    <property type="term" value="F:hydrolase activity, acting on ester bonds"/>
    <property type="evidence" value="ECO:0007669"/>
    <property type="project" value="TreeGrafter"/>
</dbReference>
<dbReference type="CDD" id="cd07383">
    <property type="entry name" value="MPP_Dcr2"/>
    <property type="match status" value="1"/>
</dbReference>
<feature type="chain" id="PRO_5002171111" description="Calcineurin-like phosphoesterase domain-containing protein" evidence="1">
    <location>
        <begin position="24"/>
        <end position="386"/>
    </location>
</feature>
<proteinExistence type="predicted"/>